<comment type="caution">
    <text evidence="2">The sequence shown here is derived from an EMBL/GenBank/DDBJ whole genome shotgun (WGS) entry which is preliminary data.</text>
</comment>
<dbReference type="AlphaFoldDB" id="A0A0K9PYL0"/>
<dbReference type="PANTHER" id="PTHR48205:SF1">
    <property type="entry name" value="OS01G0742766 PROTEIN"/>
    <property type="match status" value="1"/>
</dbReference>
<protein>
    <submittedName>
        <fullName evidence="2">Uncharacterized protein</fullName>
    </submittedName>
</protein>
<dbReference type="PANTHER" id="PTHR48205">
    <property type="entry name" value="OS01G0742766 PROTEIN"/>
    <property type="match status" value="1"/>
</dbReference>
<evidence type="ECO:0000256" key="1">
    <source>
        <dbReference type="SAM" id="MobiDB-lite"/>
    </source>
</evidence>
<name>A0A0K9PYL0_ZOSMR</name>
<feature type="region of interest" description="Disordered" evidence="1">
    <location>
        <begin position="1"/>
        <end position="33"/>
    </location>
</feature>
<dbReference type="EMBL" id="LFYR01000585">
    <property type="protein sequence ID" value="KMZ73320.1"/>
    <property type="molecule type" value="Genomic_DNA"/>
</dbReference>
<evidence type="ECO:0000313" key="3">
    <source>
        <dbReference type="Proteomes" id="UP000036987"/>
    </source>
</evidence>
<dbReference type="OrthoDB" id="1938885at2759"/>
<keyword evidence="3" id="KW-1185">Reference proteome</keyword>
<sequence>MATQNPARPPKRKRFESSGRGGGGNYPDSSSVSPLAGAQFSIPNLKIQQAKNFSVMQAQQDGCLASYKTFDSHFGNYLLPVIPSYADLFSENIASKSNHSLPKQ</sequence>
<gene>
    <name evidence="2" type="ORF">ZOSMA_14G00820</name>
</gene>
<reference evidence="3" key="1">
    <citation type="journal article" date="2016" name="Nature">
        <title>The genome of the seagrass Zostera marina reveals angiosperm adaptation to the sea.</title>
        <authorList>
            <person name="Olsen J.L."/>
            <person name="Rouze P."/>
            <person name="Verhelst B."/>
            <person name="Lin Y.-C."/>
            <person name="Bayer T."/>
            <person name="Collen J."/>
            <person name="Dattolo E."/>
            <person name="De Paoli E."/>
            <person name="Dittami S."/>
            <person name="Maumus F."/>
            <person name="Michel G."/>
            <person name="Kersting A."/>
            <person name="Lauritano C."/>
            <person name="Lohaus R."/>
            <person name="Toepel M."/>
            <person name="Tonon T."/>
            <person name="Vanneste K."/>
            <person name="Amirebrahimi M."/>
            <person name="Brakel J."/>
            <person name="Bostroem C."/>
            <person name="Chovatia M."/>
            <person name="Grimwood J."/>
            <person name="Jenkins J.W."/>
            <person name="Jueterbock A."/>
            <person name="Mraz A."/>
            <person name="Stam W.T."/>
            <person name="Tice H."/>
            <person name="Bornberg-Bauer E."/>
            <person name="Green P.J."/>
            <person name="Pearson G.A."/>
            <person name="Procaccini G."/>
            <person name="Duarte C.M."/>
            <person name="Schmutz J."/>
            <person name="Reusch T.B.H."/>
            <person name="Van de Peer Y."/>
        </authorList>
    </citation>
    <scope>NUCLEOTIDE SEQUENCE [LARGE SCALE GENOMIC DNA]</scope>
    <source>
        <strain evidence="3">cv. Finnish</strain>
    </source>
</reference>
<proteinExistence type="predicted"/>
<evidence type="ECO:0000313" key="2">
    <source>
        <dbReference type="EMBL" id="KMZ73320.1"/>
    </source>
</evidence>
<dbReference type="Proteomes" id="UP000036987">
    <property type="component" value="Unassembled WGS sequence"/>
</dbReference>
<organism evidence="2 3">
    <name type="scientific">Zostera marina</name>
    <name type="common">Eelgrass</name>
    <dbReference type="NCBI Taxonomy" id="29655"/>
    <lineage>
        <taxon>Eukaryota</taxon>
        <taxon>Viridiplantae</taxon>
        <taxon>Streptophyta</taxon>
        <taxon>Embryophyta</taxon>
        <taxon>Tracheophyta</taxon>
        <taxon>Spermatophyta</taxon>
        <taxon>Magnoliopsida</taxon>
        <taxon>Liliopsida</taxon>
        <taxon>Zosteraceae</taxon>
        <taxon>Zostera</taxon>
    </lineage>
</organism>
<dbReference type="OMA" id="GKTGECA"/>
<accession>A0A0K9PYL0</accession>